<evidence type="ECO:0000256" key="1">
    <source>
        <dbReference type="SAM" id="MobiDB-lite"/>
    </source>
</evidence>
<feature type="compositionally biased region" description="Basic residues" evidence="1">
    <location>
        <begin position="50"/>
        <end position="65"/>
    </location>
</feature>
<dbReference type="AlphaFoldDB" id="F2EBM7"/>
<proteinExistence type="evidence at transcript level"/>
<feature type="region of interest" description="Disordered" evidence="1">
    <location>
        <begin position="1"/>
        <end position="22"/>
    </location>
</feature>
<protein>
    <submittedName>
        <fullName evidence="2">Predicted protein</fullName>
    </submittedName>
</protein>
<name>F2EBM7_HORVV</name>
<feature type="compositionally biased region" description="Low complexity" evidence="1">
    <location>
        <begin position="8"/>
        <end position="22"/>
    </location>
</feature>
<dbReference type="EMBL" id="AK373552">
    <property type="protein sequence ID" value="BAK04749.1"/>
    <property type="molecule type" value="mRNA"/>
</dbReference>
<sequence>MRTRRFLRPYPAGSAASRAPSMARASNVLGISGHLRGRTTTTAAADHHGPLLRRRRWQRRGRPPAHRLPPFDDAEDDTTDVVAADGSAGGYASFVDAGYPSSADAGAKEEEEVVVDEEIAVDSDGAAVPVRHVSGGYAPSPFFPDSNFAGGDDDGPVLPPSAQLQ</sequence>
<organism evidence="2">
    <name type="scientific">Hordeum vulgare subsp. vulgare</name>
    <name type="common">Domesticated barley</name>
    <dbReference type="NCBI Taxonomy" id="112509"/>
    <lineage>
        <taxon>Eukaryota</taxon>
        <taxon>Viridiplantae</taxon>
        <taxon>Streptophyta</taxon>
        <taxon>Embryophyta</taxon>
        <taxon>Tracheophyta</taxon>
        <taxon>Spermatophyta</taxon>
        <taxon>Magnoliopsida</taxon>
        <taxon>Liliopsida</taxon>
        <taxon>Poales</taxon>
        <taxon>Poaceae</taxon>
        <taxon>BOP clade</taxon>
        <taxon>Pooideae</taxon>
        <taxon>Triticodae</taxon>
        <taxon>Triticeae</taxon>
        <taxon>Hordeinae</taxon>
        <taxon>Hordeum</taxon>
    </lineage>
</organism>
<accession>F2EBM7</accession>
<evidence type="ECO:0000313" key="2">
    <source>
        <dbReference type="EMBL" id="BAK04749.1"/>
    </source>
</evidence>
<feature type="region of interest" description="Disordered" evidence="1">
    <location>
        <begin position="139"/>
        <end position="165"/>
    </location>
</feature>
<reference evidence="2" key="1">
    <citation type="journal article" date="2011" name="Plant Physiol.">
        <title>Comprehensive sequence analysis of 24,783 barley full-length cDNAs derived from 12 clone libraries.</title>
        <authorList>
            <person name="Matsumoto T."/>
            <person name="Tanaka T."/>
            <person name="Sakai H."/>
            <person name="Amano N."/>
            <person name="Kanamori H."/>
            <person name="Kurita K."/>
            <person name="Kikuta A."/>
            <person name="Kamiya K."/>
            <person name="Yamamoto M."/>
            <person name="Ikawa H."/>
            <person name="Fujii N."/>
            <person name="Hori K."/>
            <person name="Itoh T."/>
            <person name="Sato K."/>
        </authorList>
    </citation>
    <scope>NUCLEOTIDE SEQUENCE</scope>
    <source>
        <tissue evidence="2">Seed</tissue>
    </source>
</reference>
<feature type="region of interest" description="Disordered" evidence="1">
    <location>
        <begin position="34"/>
        <end position="84"/>
    </location>
</feature>